<evidence type="ECO:0000256" key="1">
    <source>
        <dbReference type="SAM" id="MobiDB-lite"/>
    </source>
</evidence>
<comment type="caution">
    <text evidence="2">The sequence shown here is derived from an EMBL/GenBank/DDBJ whole genome shotgun (WGS) entry which is preliminary data.</text>
</comment>
<name>A0AAD7RYA7_9TELE</name>
<keyword evidence="3" id="KW-1185">Reference proteome</keyword>
<protein>
    <submittedName>
        <fullName evidence="2">Uncharacterized protein</fullName>
    </submittedName>
</protein>
<organism evidence="2 3">
    <name type="scientific">Aldrovandia affinis</name>
    <dbReference type="NCBI Taxonomy" id="143900"/>
    <lineage>
        <taxon>Eukaryota</taxon>
        <taxon>Metazoa</taxon>
        <taxon>Chordata</taxon>
        <taxon>Craniata</taxon>
        <taxon>Vertebrata</taxon>
        <taxon>Euteleostomi</taxon>
        <taxon>Actinopterygii</taxon>
        <taxon>Neopterygii</taxon>
        <taxon>Teleostei</taxon>
        <taxon>Notacanthiformes</taxon>
        <taxon>Halosauridae</taxon>
        <taxon>Aldrovandia</taxon>
    </lineage>
</organism>
<feature type="compositionally biased region" description="Basic and acidic residues" evidence="1">
    <location>
        <begin position="1"/>
        <end position="10"/>
    </location>
</feature>
<dbReference type="EMBL" id="JAINUG010000144">
    <property type="protein sequence ID" value="KAJ8392626.1"/>
    <property type="molecule type" value="Genomic_DNA"/>
</dbReference>
<sequence length="119" mass="12552">MSKIRWENGRSRRSCTGSPCPRQADLSMLTAHHRGQLEDAPGPCAKTNATASALTSVRLCGCLLSSRDRGCAMSRRTLKTVGAAGLGPARRPVPLSREALNTAQDQGACERAVCQASTA</sequence>
<evidence type="ECO:0000313" key="2">
    <source>
        <dbReference type="EMBL" id="KAJ8392626.1"/>
    </source>
</evidence>
<feature type="region of interest" description="Disordered" evidence="1">
    <location>
        <begin position="1"/>
        <end position="21"/>
    </location>
</feature>
<dbReference type="Proteomes" id="UP001221898">
    <property type="component" value="Unassembled WGS sequence"/>
</dbReference>
<dbReference type="AlphaFoldDB" id="A0AAD7RYA7"/>
<gene>
    <name evidence="2" type="ORF">AAFF_G00073000</name>
</gene>
<proteinExistence type="predicted"/>
<evidence type="ECO:0000313" key="3">
    <source>
        <dbReference type="Proteomes" id="UP001221898"/>
    </source>
</evidence>
<accession>A0AAD7RYA7</accession>
<reference evidence="2" key="1">
    <citation type="journal article" date="2023" name="Science">
        <title>Genome structures resolve the early diversification of teleost fishes.</title>
        <authorList>
            <person name="Parey E."/>
            <person name="Louis A."/>
            <person name="Montfort J."/>
            <person name="Bouchez O."/>
            <person name="Roques C."/>
            <person name="Iampietro C."/>
            <person name="Lluch J."/>
            <person name="Castinel A."/>
            <person name="Donnadieu C."/>
            <person name="Desvignes T."/>
            <person name="Floi Bucao C."/>
            <person name="Jouanno E."/>
            <person name="Wen M."/>
            <person name="Mejri S."/>
            <person name="Dirks R."/>
            <person name="Jansen H."/>
            <person name="Henkel C."/>
            <person name="Chen W.J."/>
            <person name="Zahm M."/>
            <person name="Cabau C."/>
            <person name="Klopp C."/>
            <person name="Thompson A.W."/>
            <person name="Robinson-Rechavi M."/>
            <person name="Braasch I."/>
            <person name="Lecointre G."/>
            <person name="Bobe J."/>
            <person name="Postlethwait J.H."/>
            <person name="Berthelot C."/>
            <person name="Roest Crollius H."/>
            <person name="Guiguen Y."/>
        </authorList>
    </citation>
    <scope>NUCLEOTIDE SEQUENCE</scope>
    <source>
        <strain evidence="2">NC1722</strain>
    </source>
</reference>